<dbReference type="SUPFAM" id="SSF50249">
    <property type="entry name" value="Nucleic acid-binding proteins"/>
    <property type="match status" value="1"/>
</dbReference>
<dbReference type="GO" id="GO:0006281">
    <property type="term" value="P:DNA repair"/>
    <property type="evidence" value="ECO:0007669"/>
    <property type="project" value="InterPro"/>
</dbReference>
<evidence type="ECO:0000313" key="7">
    <source>
        <dbReference type="EMBL" id="PRY15927.1"/>
    </source>
</evidence>
<evidence type="ECO:0000259" key="5">
    <source>
        <dbReference type="Pfam" id="PF01068"/>
    </source>
</evidence>
<evidence type="ECO:0000256" key="2">
    <source>
        <dbReference type="ARBA" id="ARBA00012727"/>
    </source>
</evidence>
<dbReference type="InterPro" id="IPR044119">
    <property type="entry name" value="Adenylation_LigC-like"/>
</dbReference>
<dbReference type="InterPro" id="IPR012309">
    <property type="entry name" value="DNA_ligase_ATP-dep_C"/>
</dbReference>
<dbReference type="GO" id="GO:0005524">
    <property type="term" value="F:ATP binding"/>
    <property type="evidence" value="ECO:0007669"/>
    <property type="project" value="InterPro"/>
</dbReference>
<comment type="similarity">
    <text evidence="1">Belongs to the ATP-dependent DNA ligase family.</text>
</comment>
<dbReference type="CDD" id="cd07905">
    <property type="entry name" value="Adenylation_DNA_ligase_LigC"/>
    <property type="match status" value="1"/>
</dbReference>
<evidence type="ECO:0000256" key="3">
    <source>
        <dbReference type="ARBA" id="ARBA00022598"/>
    </source>
</evidence>
<dbReference type="Gene3D" id="2.40.50.140">
    <property type="entry name" value="Nucleic acid-binding proteins"/>
    <property type="match status" value="1"/>
</dbReference>
<evidence type="ECO:0000313" key="8">
    <source>
        <dbReference type="Proteomes" id="UP000238083"/>
    </source>
</evidence>
<dbReference type="GO" id="GO:0003910">
    <property type="term" value="F:DNA ligase (ATP) activity"/>
    <property type="evidence" value="ECO:0007669"/>
    <property type="project" value="UniProtKB-EC"/>
</dbReference>
<dbReference type="InterPro" id="IPR050191">
    <property type="entry name" value="ATP-dep_DNA_ligase"/>
</dbReference>
<dbReference type="AlphaFoldDB" id="A0A2T0R5D3"/>
<protein>
    <recommendedName>
        <fullName evidence="2">DNA ligase (ATP)</fullName>
        <ecNumber evidence="2">6.5.1.1</ecNumber>
    </recommendedName>
</protein>
<dbReference type="CDD" id="cd07970">
    <property type="entry name" value="OBF_DNA_ligase_LigC"/>
    <property type="match status" value="1"/>
</dbReference>
<dbReference type="Proteomes" id="UP000238083">
    <property type="component" value="Unassembled WGS sequence"/>
</dbReference>
<evidence type="ECO:0000259" key="6">
    <source>
        <dbReference type="Pfam" id="PF04679"/>
    </source>
</evidence>
<comment type="caution">
    <text evidence="7">The sequence shown here is derived from an EMBL/GenBank/DDBJ whole genome shotgun (WGS) entry which is preliminary data.</text>
</comment>
<dbReference type="SUPFAM" id="SSF56091">
    <property type="entry name" value="DNA ligase/mRNA capping enzyme, catalytic domain"/>
    <property type="match status" value="1"/>
</dbReference>
<reference evidence="7 8" key="1">
    <citation type="submission" date="2018-03" db="EMBL/GenBank/DDBJ databases">
        <title>Genomic Encyclopedia of Archaeal and Bacterial Type Strains, Phase II (KMG-II): from individual species to whole genera.</title>
        <authorList>
            <person name="Goeker M."/>
        </authorList>
    </citation>
    <scope>NUCLEOTIDE SEQUENCE [LARGE SCALE GENOMIC DNA]</scope>
    <source>
        <strain evidence="7 8">DSM 19711</strain>
    </source>
</reference>
<dbReference type="Pfam" id="PF01068">
    <property type="entry name" value="DNA_ligase_A_M"/>
    <property type="match status" value="1"/>
</dbReference>
<evidence type="ECO:0000256" key="1">
    <source>
        <dbReference type="ARBA" id="ARBA00007572"/>
    </source>
</evidence>
<name>A0A2T0R5D3_9ACTN</name>
<proteinExistence type="inferred from homology"/>
<dbReference type="GO" id="GO:0006310">
    <property type="term" value="P:DNA recombination"/>
    <property type="evidence" value="ECO:0007669"/>
    <property type="project" value="InterPro"/>
</dbReference>
<sequence length="364" mass="39632">MRVSGVRHSGGVDLPVNPPVEPMLAKAAGAVPAQPDGEPAWLYEPKWDGFRCIVFRDGDEVELGSRGTKPLTRYFPEVVAAVLAELPPRCVVDGELFVPQPGGGRLAWDLLSQRIHPAASRVEKLAVETPAQFVAFDLLALGDEDLTSRPAGERRERLVAALAGCGPVTHVTTATSDAAVAADWFTRFEGAGLDGVVAKPLGEPYRPKERVMTKVKHRRTADCVVVGYRLHKSLPGIGSMLLGLHTDDGVVSVGGAAAFTAARRVELLELLQELRTGDEPAQGEKNRWNARRDDSWIPVRNELVCEVEYDQLEGRRFRHNPRFLRWRPDKEPGQCRLDQLDVPADYDLTDVLSGAAGASAGGSR</sequence>
<dbReference type="PANTHER" id="PTHR45674">
    <property type="entry name" value="DNA LIGASE 1/3 FAMILY MEMBER"/>
    <property type="match status" value="1"/>
</dbReference>
<dbReference type="InterPro" id="IPR012310">
    <property type="entry name" value="DNA_ligase_ATP-dep_cent"/>
</dbReference>
<accession>A0A2T0R5D3</accession>
<comment type="catalytic activity">
    <reaction evidence="4">
        <text>ATP + (deoxyribonucleotide)n-3'-hydroxyl + 5'-phospho-(deoxyribonucleotide)m = (deoxyribonucleotide)n+m + AMP + diphosphate.</text>
        <dbReference type="EC" id="6.5.1.1"/>
    </reaction>
</comment>
<dbReference type="NCBIfam" id="NF006078">
    <property type="entry name" value="PRK08224.1"/>
    <property type="match status" value="1"/>
</dbReference>
<feature type="domain" description="ATP-dependent DNA ligase family profile" evidence="5">
    <location>
        <begin position="22"/>
        <end position="216"/>
    </location>
</feature>
<dbReference type="Pfam" id="PF04679">
    <property type="entry name" value="DNA_ligase_A_C"/>
    <property type="match status" value="1"/>
</dbReference>
<dbReference type="Gene3D" id="3.30.470.30">
    <property type="entry name" value="DNA ligase/mRNA capping enzyme"/>
    <property type="match status" value="1"/>
</dbReference>
<keyword evidence="3 7" id="KW-0436">Ligase</keyword>
<dbReference type="InterPro" id="IPR044117">
    <property type="entry name" value="OBF_LigC-like"/>
</dbReference>
<feature type="domain" description="DNA ligase ATP-dependent C-terminal" evidence="6">
    <location>
        <begin position="236"/>
        <end position="330"/>
    </location>
</feature>
<dbReference type="InterPro" id="IPR016059">
    <property type="entry name" value="DNA_ligase_ATP-dep_CS"/>
</dbReference>
<dbReference type="InterPro" id="IPR012340">
    <property type="entry name" value="NA-bd_OB-fold"/>
</dbReference>
<gene>
    <name evidence="7" type="ORF">CLV37_104140</name>
</gene>
<dbReference type="PROSITE" id="PS00697">
    <property type="entry name" value="DNA_LIGASE_A1"/>
    <property type="match status" value="1"/>
</dbReference>
<keyword evidence="8" id="KW-1185">Reference proteome</keyword>
<dbReference type="EC" id="6.5.1.1" evidence="2"/>
<evidence type="ECO:0000256" key="4">
    <source>
        <dbReference type="ARBA" id="ARBA00034003"/>
    </source>
</evidence>
<organism evidence="7 8">
    <name type="scientific">Kineococcus rhizosphaerae</name>
    <dbReference type="NCBI Taxonomy" id="559628"/>
    <lineage>
        <taxon>Bacteria</taxon>
        <taxon>Bacillati</taxon>
        <taxon>Actinomycetota</taxon>
        <taxon>Actinomycetes</taxon>
        <taxon>Kineosporiales</taxon>
        <taxon>Kineosporiaceae</taxon>
        <taxon>Kineococcus</taxon>
    </lineage>
</organism>
<dbReference type="EMBL" id="PVZF01000004">
    <property type="protein sequence ID" value="PRY15927.1"/>
    <property type="molecule type" value="Genomic_DNA"/>
</dbReference>
<dbReference type="PANTHER" id="PTHR45674:SF4">
    <property type="entry name" value="DNA LIGASE 1"/>
    <property type="match status" value="1"/>
</dbReference>